<feature type="transmembrane region" description="Helical" evidence="1">
    <location>
        <begin position="59"/>
        <end position="76"/>
    </location>
</feature>
<feature type="transmembrane region" description="Helical" evidence="1">
    <location>
        <begin position="88"/>
        <end position="106"/>
    </location>
</feature>
<dbReference type="PANTHER" id="PTHR43596">
    <property type="entry name" value="ADP,ATP CARRIER PROTEIN"/>
    <property type="match status" value="1"/>
</dbReference>
<dbReference type="AlphaFoldDB" id="A0A1F6CVU9"/>
<organism evidence="2 3">
    <name type="scientific">Handelsmanbacteria sp. (strain RIFCSPLOWO2_12_FULL_64_10)</name>
    <dbReference type="NCBI Taxonomy" id="1817868"/>
    <lineage>
        <taxon>Bacteria</taxon>
        <taxon>Candidatus Handelsmaniibacteriota</taxon>
    </lineage>
</organism>
<reference evidence="2 3" key="1">
    <citation type="journal article" date="2016" name="Nat. Commun.">
        <title>Thousands of microbial genomes shed light on interconnected biogeochemical processes in an aquifer system.</title>
        <authorList>
            <person name="Anantharaman K."/>
            <person name="Brown C.T."/>
            <person name="Hug L.A."/>
            <person name="Sharon I."/>
            <person name="Castelle C.J."/>
            <person name="Probst A.J."/>
            <person name="Thomas B.C."/>
            <person name="Singh A."/>
            <person name="Wilkins M.J."/>
            <person name="Karaoz U."/>
            <person name="Brodie E.L."/>
            <person name="Williams K.H."/>
            <person name="Hubbard S.S."/>
            <person name="Banfield J.F."/>
        </authorList>
    </citation>
    <scope>NUCLEOTIDE SEQUENCE [LARGE SCALE GENOMIC DNA]</scope>
    <source>
        <strain evidence="3">RIFCSPLOWO2_12_FULL_64_10</strain>
    </source>
</reference>
<keyword evidence="1" id="KW-1133">Transmembrane helix</keyword>
<dbReference type="Proteomes" id="UP000178606">
    <property type="component" value="Unassembled WGS sequence"/>
</dbReference>
<dbReference type="EMBL" id="MFKF01000124">
    <property type="protein sequence ID" value="OGG53265.1"/>
    <property type="molecule type" value="Genomic_DNA"/>
</dbReference>
<proteinExistence type="predicted"/>
<feature type="transmembrane region" description="Helical" evidence="1">
    <location>
        <begin position="148"/>
        <end position="167"/>
    </location>
</feature>
<dbReference type="PANTHER" id="PTHR43596:SF1">
    <property type="entry name" value="ADP,ATP CARRIER PROTEIN"/>
    <property type="match status" value="1"/>
</dbReference>
<evidence type="ECO:0000313" key="2">
    <source>
        <dbReference type="EMBL" id="OGG53265.1"/>
    </source>
</evidence>
<sequence>MSPTLKKTLTRLVDVRREELGRVLPLTAAFALFMASLYVLKPARNALFLNRFGVGQLPYVLLLVALVGGVAAGINTRFARSVRLDRMILGTFLVLMANLLIFRAILPRGGPWAVYAFYVWVNLYGLTAASLLWLLTNSTFNPREARRLFGLIGTGSIVGVILGGLFTRQVVETVGTENLLLVCVGLLGVCLLLVRRVRPGAGASHREEEASDGVLASIARFDLLRLLGITAGLAAVVATVADVQFNDIANRAFPTKDAKTAFFGEFFACLNAFVFLFQLLLTPRILRSLGVGAALLFLPLSLALGSLSVLLIPGLWGGILVKVGDGGFRHSIHKSAAEILFLPVPPGVKQRTKMFMDVTVDNLASGLGALLVLLLTGPLGVAYRHLSLLSLGAIAVWVVLTFRVRRAYVDAFRKAIERRDIDLNDLRMNISEASNVEALRTALGSPNERQVVYALDMLASAKGPKLAPLIRPLLKHPSPAVRRSAVRALQVHGDETLAPDVEALIQDEDPEVRMEAIQFLCRMRGGDPLKRMKGYLEHPDFRVQSAAVGCVAAFGAPEEKALIDERMIRALLSRPEEIRAQIARVLGALNRPDLRGYLWQVTEDPSSSVVRQAIESVGQIRDREFVPWLLTRLSDKRYRSDARRALVAFGPPILNTLNDALTDETADLSLRRSIPRVLSEIPVQQSVDLLMASLERASLPLKHPLIKALNKLRARHPALRFDGGKVDALLIEETRSYCEILQILHAHREARDGAAARLLRKALAEKRDQNLERIFRLLGLRYPPRDIFNAYRGVVSENPAAHANAVEFLDNVLDRDKKRYLFPFLEQVPTE</sequence>
<comment type="caution">
    <text evidence="2">The sequence shown here is derived from an EMBL/GenBank/DDBJ whole genome shotgun (WGS) entry which is preliminary data.</text>
</comment>
<evidence type="ECO:0000313" key="3">
    <source>
        <dbReference type="Proteomes" id="UP000178606"/>
    </source>
</evidence>
<dbReference type="Gene3D" id="1.20.1250.20">
    <property type="entry name" value="MFS general substrate transporter like domains"/>
    <property type="match status" value="1"/>
</dbReference>
<gene>
    <name evidence="2" type="ORF">A3F84_05145</name>
</gene>
<feature type="transmembrane region" description="Helical" evidence="1">
    <location>
        <begin position="261"/>
        <end position="281"/>
    </location>
</feature>
<keyword evidence="1" id="KW-0812">Transmembrane</keyword>
<dbReference type="SUPFAM" id="SSF103473">
    <property type="entry name" value="MFS general substrate transporter"/>
    <property type="match status" value="1"/>
</dbReference>
<name>A0A1F6CVU9_HANXR</name>
<dbReference type="InterPro" id="IPR016024">
    <property type="entry name" value="ARM-type_fold"/>
</dbReference>
<feature type="transmembrane region" description="Helical" evidence="1">
    <location>
        <begin position="179"/>
        <end position="197"/>
    </location>
</feature>
<accession>A0A1F6CVU9</accession>
<dbReference type="Gene3D" id="1.25.10.10">
    <property type="entry name" value="Leucine-rich Repeat Variant"/>
    <property type="match status" value="2"/>
</dbReference>
<evidence type="ECO:0000256" key="1">
    <source>
        <dbReference type="SAM" id="Phobius"/>
    </source>
</evidence>
<feature type="transmembrane region" description="Helical" evidence="1">
    <location>
        <begin position="112"/>
        <end position="136"/>
    </location>
</feature>
<dbReference type="InterPro" id="IPR011989">
    <property type="entry name" value="ARM-like"/>
</dbReference>
<feature type="non-terminal residue" evidence="2">
    <location>
        <position position="831"/>
    </location>
</feature>
<dbReference type="Pfam" id="PF13646">
    <property type="entry name" value="HEAT_2"/>
    <property type="match status" value="2"/>
</dbReference>
<protein>
    <recommendedName>
        <fullName evidence="4">ADP,ATP carrier protein</fullName>
    </recommendedName>
</protein>
<feature type="transmembrane region" description="Helical" evidence="1">
    <location>
        <begin position="20"/>
        <end position="39"/>
    </location>
</feature>
<feature type="transmembrane region" description="Helical" evidence="1">
    <location>
        <begin position="293"/>
        <end position="316"/>
    </location>
</feature>
<feature type="transmembrane region" description="Helical" evidence="1">
    <location>
        <begin position="388"/>
        <end position="404"/>
    </location>
</feature>
<dbReference type="SUPFAM" id="SSF48371">
    <property type="entry name" value="ARM repeat"/>
    <property type="match status" value="1"/>
</dbReference>
<keyword evidence="1" id="KW-0472">Membrane</keyword>
<dbReference type="InterPro" id="IPR036259">
    <property type="entry name" value="MFS_trans_sf"/>
</dbReference>
<feature type="transmembrane region" description="Helical" evidence="1">
    <location>
        <begin position="223"/>
        <end position="241"/>
    </location>
</feature>
<dbReference type="SMART" id="SM00567">
    <property type="entry name" value="EZ_HEAT"/>
    <property type="match status" value="4"/>
</dbReference>
<evidence type="ECO:0008006" key="4">
    <source>
        <dbReference type="Google" id="ProtNLM"/>
    </source>
</evidence>
<feature type="transmembrane region" description="Helical" evidence="1">
    <location>
        <begin position="363"/>
        <end position="381"/>
    </location>
</feature>
<dbReference type="InterPro" id="IPR004155">
    <property type="entry name" value="PBS_lyase_HEAT"/>
</dbReference>